<comment type="caution">
    <text evidence="2">The sequence shown here is derived from an EMBL/GenBank/DDBJ whole genome shotgun (WGS) entry which is preliminary data.</text>
</comment>
<dbReference type="EMBL" id="JAGVSJ010000004">
    <property type="protein sequence ID" value="MBX8631393.1"/>
    <property type="molecule type" value="Genomic_DNA"/>
</dbReference>
<feature type="region of interest" description="Disordered" evidence="1">
    <location>
        <begin position="1"/>
        <end position="33"/>
    </location>
</feature>
<evidence type="ECO:0000313" key="3">
    <source>
        <dbReference type="EMBL" id="MBX8643218.1"/>
    </source>
</evidence>
<feature type="compositionally biased region" description="Polar residues" evidence="1">
    <location>
        <begin position="1"/>
        <end position="17"/>
    </location>
</feature>
<dbReference type="AlphaFoldDB" id="A0A8J8CAF7"/>
<sequence>MSANQATGESGQGENAGSSGGPPRDKKEGDEAIYAMAQAKHDADIHRQIAKLRSKGMKHRNKASKFLLKSKKAEKRAAVMLQKANQLRNEAAAILEQAKTKGRAAADMKNGTQPQPNGQNNNDDREIRIARLEHDEARLQKQANSYLAKAASLTEKATRLKQKSISYLQKQRSHEVDSSHYMKRAEDIERSR</sequence>
<dbReference type="EMBL" id="JAHEAC010000002">
    <property type="protein sequence ID" value="MBX8643218.1"/>
    <property type="molecule type" value="Genomic_DNA"/>
</dbReference>
<feature type="region of interest" description="Disordered" evidence="1">
    <location>
        <begin position="98"/>
        <end position="126"/>
    </location>
</feature>
<dbReference type="Proteomes" id="UP000716004">
    <property type="component" value="Unassembled WGS sequence"/>
</dbReference>
<gene>
    <name evidence="2" type="ORF">J9259_02560</name>
    <name evidence="3" type="ORF">KIY12_00570</name>
</gene>
<evidence type="ECO:0000256" key="1">
    <source>
        <dbReference type="SAM" id="MobiDB-lite"/>
    </source>
</evidence>
<feature type="compositionally biased region" description="Basic and acidic residues" evidence="1">
    <location>
        <begin position="172"/>
        <end position="192"/>
    </location>
</feature>
<feature type="compositionally biased region" description="Low complexity" evidence="1">
    <location>
        <begin position="110"/>
        <end position="121"/>
    </location>
</feature>
<evidence type="ECO:0000313" key="4">
    <source>
        <dbReference type="Proteomes" id="UP000716004"/>
    </source>
</evidence>
<feature type="region of interest" description="Disordered" evidence="1">
    <location>
        <begin position="160"/>
        <end position="192"/>
    </location>
</feature>
<organism evidence="2 4">
    <name type="scientific">Candidatus Sysuiplasma superficiale</name>
    <dbReference type="NCBI Taxonomy" id="2823368"/>
    <lineage>
        <taxon>Archaea</taxon>
        <taxon>Methanobacteriati</taxon>
        <taxon>Thermoplasmatota</taxon>
        <taxon>Thermoplasmata</taxon>
        <taxon>Candidatus Sysuiplasmatales</taxon>
        <taxon>Candidatus Sysuiplasmataceae</taxon>
        <taxon>Candidatus Sysuiplasma</taxon>
    </lineage>
</organism>
<protein>
    <submittedName>
        <fullName evidence="2">Uncharacterized protein</fullName>
    </submittedName>
</protein>
<proteinExistence type="predicted"/>
<dbReference type="Proteomes" id="UP000750197">
    <property type="component" value="Unassembled WGS sequence"/>
</dbReference>
<reference evidence="2" key="1">
    <citation type="submission" date="2021-04" db="EMBL/GenBank/DDBJ databases">
        <title>Genomic insights into ecological role and evolution of a novel Thermoplasmata order Candidatus Sysuiplasmatales.</title>
        <authorList>
            <person name="Yuan Y."/>
        </authorList>
    </citation>
    <scope>NUCLEOTIDE SEQUENCE</scope>
    <source>
        <strain evidence="3">TUT19-bin139</strain>
        <strain evidence="2">YP2-bin.285</strain>
    </source>
</reference>
<name>A0A8J8CAF7_9ARCH</name>
<evidence type="ECO:0000313" key="2">
    <source>
        <dbReference type="EMBL" id="MBX8631393.1"/>
    </source>
</evidence>
<accession>A0A8J8CAF7</accession>